<feature type="transmembrane region" description="Helical" evidence="1">
    <location>
        <begin position="7"/>
        <end position="26"/>
    </location>
</feature>
<proteinExistence type="predicted"/>
<dbReference type="EMBL" id="MF001360">
    <property type="protein sequence ID" value="ASZ77120.1"/>
    <property type="molecule type" value="Genomic_DNA"/>
</dbReference>
<organism evidence="2 3">
    <name type="scientific">Escherichia phage ECO4</name>
    <dbReference type="NCBI Taxonomy" id="2025816"/>
    <lineage>
        <taxon>Viruses</taxon>
        <taxon>Duplodnaviria</taxon>
        <taxon>Heunggongvirae</taxon>
        <taxon>Uroviricota</taxon>
        <taxon>Caudoviricetes</taxon>
        <taxon>Pantevenvirales</taxon>
        <taxon>Straboviridae</taxon>
        <taxon>Tevenvirinae</taxon>
        <taxon>Tequatrovirus</taxon>
        <taxon>Tequatrovirus ec04</taxon>
    </lineage>
</organism>
<dbReference type="GeneID" id="65056819"/>
<keyword evidence="1" id="KW-0812">Transmembrane</keyword>
<sequence>MMNLLSGWFYILMFYIALVQIFHIGWDGQQLRLDFILLEVNYEKF</sequence>
<evidence type="ECO:0000313" key="3">
    <source>
        <dbReference type="Proteomes" id="UP000257705"/>
    </source>
</evidence>
<dbReference type="RefSeq" id="YP_010068230.1">
    <property type="nucleotide sequence ID" value="NC_054911.1"/>
</dbReference>
<keyword evidence="1" id="KW-1133">Transmembrane helix</keyword>
<evidence type="ECO:0000313" key="2">
    <source>
        <dbReference type="EMBL" id="ASZ77120.1"/>
    </source>
</evidence>
<dbReference type="KEGG" id="vg:65056819"/>
<evidence type="ECO:0000256" key="1">
    <source>
        <dbReference type="SAM" id="Phobius"/>
    </source>
</evidence>
<dbReference type="Proteomes" id="UP000257705">
    <property type="component" value="Segment"/>
</dbReference>
<accession>A0A249XYQ5</accession>
<keyword evidence="3" id="KW-1185">Reference proteome</keyword>
<name>A0A249XYQ5_9CAUD</name>
<keyword evidence="1" id="KW-0472">Membrane</keyword>
<protein>
    <submittedName>
        <fullName evidence="2">Uncharacterized protein</fullName>
    </submittedName>
</protein>
<reference evidence="2 3" key="1">
    <citation type="submission" date="2017-04" db="EMBL/GenBank/DDBJ databases">
        <title>Complete Genome Sequence of Lytic Bacteriophage ECO4 Infecting Escherichia coli Isolates.</title>
        <authorList>
            <person name="Kim D."/>
            <person name="Kim Y.J."/>
            <person name="Han B.K."/>
            <person name="Kim H."/>
        </authorList>
    </citation>
    <scope>NUCLEOTIDE SEQUENCE [LARGE SCALE GENOMIC DNA]</scope>
</reference>